<evidence type="ECO:0000313" key="1">
    <source>
        <dbReference type="EMBL" id="MDP9794726.1"/>
    </source>
</evidence>
<keyword evidence="2" id="KW-1185">Reference proteome</keyword>
<organism evidence="1 2">
    <name type="scientific">Catenuloplanes nepalensis</name>
    <dbReference type="NCBI Taxonomy" id="587533"/>
    <lineage>
        <taxon>Bacteria</taxon>
        <taxon>Bacillati</taxon>
        <taxon>Actinomycetota</taxon>
        <taxon>Actinomycetes</taxon>
        <taxon>Micromonosporales</taxon>
        <taxon>Micromonosporaceae</taxon>
        <taxon>Catenuloplanes</taxon>
    </lineage>
</organism>
<gene>
    <name evidence="1" type="ORF">J2S43_003238</name>
</gene>
<evidence type="ECO:0000313" key="2">
    <source>
        <dbReference type="Proteomes" id="UP001240984"/>
    </source>
</evidence>
<dbReference type="Proteomes" id="UP001240984">
    <property type="component" value="Unassembled WGS sequence"/>
</dbReference>
<sequence>MREYVRRNQDMAVGASFLFPRTRHGLWLRNQGLRAAPFLSRLSSRIDRNATALTIEDY</sequence>
<proteinExistence type="predicted"/>
<dbReference type="RefSeq" id="WP_306829958.1">
    <property type="nucleotide sequence ID" value="NZ_JAUSRA010000001.1"/>
</dbReference>
<comment type="caution">
    <text evidence="1">The sequence shown here is derived from an EMBL/GenBank/DDBJ whole genome shotgun (WGS) entry which is preliminary data.</text>
</comment>
<accession>A0ABT9MTG1</accession>
<name>A0ABT9MTG1_9ACTN</name>
<reference evidence="1 2" key="1">
    <citation type="submission" date="2023-07" db="EMBL/GenBank/DDBJ databases">
        <title>Sequencing the genomes of 1000 actinobacteria strains.</title>
        <authorList>
            <person name="Klenk H.-P."/>
        </authorList>
    </citation>
    <scope>NUCLEOTIDE SEQUENCE [LARGE SCALE GENOMIC DNA]</scope>
    <source>
        <strain evidence="1 2">DSM 44710</strain>
    </source>
</reference>
<protein>
    <submittedName>
        <fullName evidence="1">Uncharacterized protein</fullName>
    </submittedName>
</protein>
<dbReference type="EMBL" id="JAUSRA010000001">
    <property type="protein sequence ID" value="MDP9794726.1"/>
    <property type="molecule type" value="Genomic_DNA"/>
</dbReference>